<dbReference type="Gene3D" id="3.30.870.10">
    <property type="entry name" value="Endonuclease Chain A"/>
    <property type="match status" value="1"/>
</dbReference>
<evidence type="ECO:0000313" key="3">
    <source>
        <dbReference type="Proteomes" id="UP001336835"/>
    </source>
</evidence>
<dbReference type="Pfam" id="PF13091">
    <property type="entry name" value="PLDc_2"/>
    <property type="match status" value="1"/>
</dbReference>
<dbReference type="Proteomes" id="UP001336835">
    <property type="component" value="Unassembled WGS sequence"/>
</dbReference>
<dbReference type="InterPro" id="IPR059166">
    <property type="entry name" value="PLD-like_cat"/>
</dbReference>
<organism evidence="2 3">
    <name type="scientific">Pedobacter albus</name>
    <dbReference type="NCBI Taxonomy" id="3113905"/>
    <lineage>
        <taxon>Bacteria</taxon>
        <taxon>Pseudomonadati</taxon>
        <taxon>Bacteroidota</taxon>
        <taxon>Sphingobacteriia</taxon>
        <taxon>Sphingobacteriales</taxon>
        <taxon>Sphingobacteriaceae</taxon>
        <taxon>Pedobacter</taxon>
    </lineage>
</organism>
<dbReference type="EMBL" id="JAZDQT010000001">
    <property type="protein sequence ID" value="MEE1944455.1"/>
    <property type="molecule type" value="Genomic_DNA"/>
</dbReference>
<feature type="domain" description="Phospholipase D-like" evidence="1">
    <location>
        <begin position="16"/>
        <end position="130"/>
    </location>
</feature>
<gene>
    <name evidence="2" type="ORF">VRU48_05000</name>
</gene>
<reference evidence="2 3" key="1">
    <citation type="submission" date="2024-01" db="EMBL/GenBank/DDBJ databases">
        <title>Pedobacter sp. nov., isolated from fresh soil.</title>
        <authorList>
            <person name="Le N.T.T."/>
        </authorList>
    </citation>
    <scope>NUCLEOTIDE SEQUENCE [LARGE SCALE GENOMIC DNA]</scope>
    <source>
        <strain evidence="2 3">KR3-3</strain>
    </source>
</reference>
<evidence type="ECO:0000259" key="1">
    <source>
        <dbReference type="Pfam" id="PF13091"/>
    </source>
</evidence>
<dbReference type="RefSeq" id="WP_330106824.1">
    <property type="nucleotide sequence ID" value="NZ_JAZDQT010000001.1"/>
</dbReference>
<dbReference type="InterPro" id="IPR025202">
    <property type="entry name" value="PLD-like_dom"/>
</dbReference>
<keyword evidence="3" id="KW-1185">Reference proteome</keyword>
<dbReference type="CDD" id="cd09176">
    <property type="entry name" value="PLDc_unchar6"/>
    <property type="match status" value="1"/>
</dbReference>
<proteinExistence type="predicted"/>
<dbReference type="SUPFAM" id="SSF56024">
    <property type="entry name" value="Phospholipase D/nuclease"/>
    <property type="match status" value="1"/>
</dbReference>
<evidence type="ECO:0000313" key="2">
    <source>
        <dbReference type="EMBL" id="MEE1944455.1"/>
    </source>
</evidence>
<accession>A0ABU7I4S6</accession>
<name>A0ABU7I4S6_9SPHI</name>
<sequence length="242" mass="28792">MAKFLKTTTISSHLEDIINNAKEKLYLISPYLQINSQLRLLLDDTTRRYIKTCIVYGKEKDLNYSDKDWIDSIPKIRLYFYNTLHAKCYINENEAIITSMNLYTYSQQNNCEMGIYITSKDDPELYNDVLTEAERIIRQSEEIQKPKKNNKIENRDVNKWNTKQDFKEKIHYGYCIRTGIEIPFNPSSPLSFKAFSSWAKFSDEYYPERYCHFSGEESYGETTYAKPILKKNWKDAQRMFDL</sequence>
<protein>
    <submittedName>
        <fullName evidence="2">Phospholipase D family protein</fullName>
    </submittedName>
</protein>
<comment type="caution">
    <text evidence="2">The sequence shown here is derived from an EMBL/GenBank/DDBJ whole genome shotgun (WGS) entry which is preliminary data.</text>
</comment>